<dbReference type="Pfam" id="PF09335">
    <property type="entry name" value="VTT_dom"/>
    <property type="match status" value="1"/>
</dbReference>
<gene>
    <name evidence="3" type="ORF">HCR_00840</name>
</gene>
<keyword evidence="1" id="KW-0812">Transmembrane</keyword>
<dbReference type="RefSeq" id="WP_286336988.1">
    <property type="nucleotide sequence ID" value="NZ_AP027370.1"/>
</dbReference>
<keyword evidence="1" id="KW-0472">Membrane</keyword>
<dbReference type="PANTHER" id="PTHR42709:SF2">
    <property type="entry name" value="INNER MEMBRANE PROTEIN YOHD"/>
    <property type="match status" value="1"/>
</dbReference>
<proteinExistence type="predicted"/>
<feature type="transmembrane region" description="Helical" evidence="1">
    <location>
        <begin position="7"/>
        <end position="28"/>
    </location>
</feature>
<dbReference type="Proteomes" id="UP001321445">
    <property type="component" value="Chromosome"/>
</dbReference>
<feature type="transmembrane region" description="Helical" evidence="1">
    <location>
        <begin position="160"/>
        <end position="183"/>
    </location>
</feature>
<evidence type="ECO:0000313" key="3">
    <source>
        <dbReference type="EMBL" id="BDY11772.1"/>
    </source>
</evidence>
<reference evidence="3 4" key="1">
    <citation type="submission" date="2023-03" db="EMBL/GenBank/DDBJ databases">
        <title>Description of Hydrogenimonas sp. ISO32.</title>
        <authorList>
            <person name="Mino S."/>
            <person name="Fukazawa S."/>
            <person name="Sawabe T."/>
        </authorList>
    </citation>
    <scope>NUCLEOTIDE SEQUENCE [LARGE SCALE GENOMIC DNA]</scope>
    <source>
        <strain evidence="3 4">ISO32</strain>
    </source>
</reference>
<feature type="transmembrane region" description="Helical" evidence="1">
    <location>
        <begin position="99"/>
        <end position="119"/>
    </location>
</feature>
<protein>
    <submittedName>
        <fullName evidence="3">Membrane protein</fullName>
    </submittedName>
</protein>
<keyword evidence="1" id="KW-1133">Transmembrane helix</keyword>
<dbReference type="InterPro" id="IPR032816">
    <property type="entry name" value="VTT_dom"/>
</dbReference>
<feature type="transmembrane region" description="Helical" evidence="1">
    <location>
        <begin position="48"/>
        <end position="69"/>
    </location>
</feature>
<dbReference type="InterPro" id="IPR051311">
    <property type="entry name" value="DedA_domain"/>
</dbReference>
<accession>A0ABN6WS57</accession>
<feature type="domain" description="VTT" evidence="2">
    <location>
        <begin position="34"/>
        <end position="151"/>
    </location>
</feature>
<dbReference type="EMBL" id="AP027370">
    <property type="protein sequence ID" value="BDY11772.1"/>
    <property type="molecule type" value="Genomic_DNA"/>
</dbReference>
<sequence length="190" mass="21548">MMVFNLFSYPVHLLLTHGYAALFVWSVLEGEIGLMLAGWLASEHRVFTYSGVVAVAMAGAAIGDLLLFLSGRLFEKRAVAWLEAYPEKKRMAMKWLKKWGPFVIVFERFVYGTHIPVLLTIGMSGYSFLKFLFFDILGIVLWAFTFVSVGYYFGHGAIDLILFAQKNVFVVLFFVSLFALILFSQNGDNR</sequence>
<name>A0ABN6WS57_9BACT</name>
<evidence type="ECO:0000259" key="2">
    <source>
        <dbReference type="Pfam" id="PF09335"/>
    </source>
</evidence>
<organism evidence="3 4">
    <name type="scientific">Hydrogenimonas cancrithermarum</name>
    <dbReference type="NCBI Taxonomy" id="2993563"/>
    <lineage>
        <taxon>Bacteria</taxon>
        <taxon>Pseudomonadati</taxon>
        <taxon>Campylobacterota</taxon>
        <taxon>Epsilonproteobacteria</taxon>
        <taxon>Campylobacterales</taxon>
        <taxon>Hydrogenimonadaceae</taxon>
        <taxon>Hydrogenimonas</taxon>
    </lineage>
</organism>
<feature type="transmembrane region" description="Helical" evidence="1">
    <location>
        <begin position="131"/>
        <end position="153"/>
    </location>
</feature>
<keyword evidence="4" id="KW-1185">Reference proteome</keyword>
<dbReference type="PANTHER" id="PTHR42709">
    <property type="entry name" value="ALKALINE PHOSPHATASE LIKE PROTEIN"/>
    <property type="match status" value="1"/>
</dbReference>
<evidence type="ECO:0000313" key="4">
    <source>
        <dbReference type="Proteomes" id="UP001321445"/>
    </source>
</evidence>
<evidence type="ECO:0000256" key="1">
    <source>
        <dbReference type="SAM" id="Phobius"/>
    </source>
</evidence>